<sequence length="50" mass="4866">MAASSPAKSSSGAIDSASAGATPSSSNASKSLRGLNKPKCIKCGNVARSR</sequence>
<protein>
    <submittedName>
        <fullName evidence="2">Uncharacterized protein</fullName>
    </submittedName>
</protein>
<feature type="compositionally biased region" description="Low complexity" evidence="1">
    <location>
        <begin position="1"/>
        <end position="21"/>
    </location>
</feature>
<gene>
    <name evidence="2" type="ORF">Sradi_1864100</name>
</gene>
<reference evidence="2" key="1">
    <citation type="submission" date="2020-06" db="EMBL/GenBank/DDBJ databases">
        <authorList>
            <person name="Li T."/>
            <person name="Hu X."/>
            <person name="Zhang T."/>
            <person name="Song X."/>
            <person name="Zhang H."/>
            <person name="Dai N."/>
            <person name="Sheng W."/>
            <person name="Hou X."/>
            <person name="Wei L."/>
        </authorList>
    </citation>
    <scope>NUCLEOTIDE SEQUENCE</scope>
    <source>
        <strain evidence="2">G02</strain>
        <tissue evidence="2">Leaf</tissue>
    </source>
</reference>
<comment type="caution">
    <text evidence="2">The sequence shown here is derived from an EMBL/GenBank/DDBJ whole genome shotgun (WGS) entry which is preliminary data.</text>
</comment>
<proteinExistence type="predicted"/>
<reference evidence="2" key="2">
    <citation type="journal article" date="2024" name="Plant">
        <title>Genomic evolution and insights into agronomic trait innovations of Sesamum species.</title>
        <authorList>
            <person name="Miao H."/>
            <person name="Wang L."/>
            <person name="Qu L."/>
            <person name="Liu H."/>
            <person name="Sun Y."/>
            <person name="Le M."/>
            <person name="Wang Q."/>
            <person name="Wei S."/>
            <person name="Zheng Y."/>
            <person name="Lin W."/>
            <person name="Duan Y."/>
            <person name="Cao H."/>
            <person name="Xiong S."/>
            <person name="Wang X."/>
            <person name="Wei L."/>
            <person name="Li C."/>
            <person name="Ma Q."/>
            <person name="Ju M."/>
            <person name="Zhao R."/>
            <person name="Li G."/>
            <person name="Mu C."/>
            <person name="Tian Q."/>
            <person name="Mei H."/>
            <person name="Zhang T."/>
            <person name="Gao T."/>
            <person name="Zhang H."/>
        </authorList>
    </citation>
    <scope>NUCLEOTIDE SEQUENCE</scope>
    <source>
        <strain evidence="2">G02</strain>
    </source>
</reference>
<evidence type="ECO:0000256" key="1">
    <source>
        <dbReference type="SAM" id="MobiDB-lite"/>
    </source>
</evidence>
<accession>A0AAW2TYB8</accession>
<name>A0AAW2TYB8_SESRA</name>
<dbReference type="EMBL" id="JACGWJ010000007">
    <property type="protein sequence ID" value="KAL0409297.1"/>
    <property type="molecule type" value="Genomic_DNA"/>
</dbReference>
<evidence type="ECO:0000313" key="2">
    <source>
        <dbReference type="EMBL" id="KAL0409297.1"/>
    </source>
</evidence>
<organism evidence="2">
    <name type="scientific">Sesamum radiatum</name>
    <name type="common">Black benniseed</name>
    <dbReference type="NCBI Taxonomy" id="300843"/>
    <lineage>
        <taxon>Eukaryota</taxon>
        <taxon>Viridiplantae</taxon>
        <taxon>Streptophyta</taxon>
        <taxon>Embryophyta</taxon>
        <taxon>Tracheophyta</taxon>
        <taxon>Spermatophyta</taxon>
        <taxon>Magnoliopsida</taxon>
        <taxon>eudicotyledons</taxon>
        <taxon>Gunneridae</taxon>
        <taxon>Pentapetalae</taxon>
        <taxon>asterids</taxon>
        <taxon>lamiids</taxon>
        <taxon>Lamiales</taxon>
        <taxon>Pedaliaceae</taxon>
        <taxon>Sesamum</taxon>
    </lineage>
</organism>
<feature type="region of interest" description="Disordered" evidence="1">
    <location>
        <begin position="1"/>
        <end position="37"/>
    </location>
</feature>
<dbReference type="AlphaFoldDB" id="A0AAW2TYB8"/>